<accession>A0A1X0QB83</accession>
<dbReference type="VEuPathDB" id="MicrosporidiaDB:HERIO_1152"/>
<gene>
    <name evidence="1" type="primary">TC1A</name>
    <name evidence="1" type="ORF">HERIO_1152</name>
</gene>
<proteinExistence type="predicted"/>
<dbReference type="Proteomes" id="UP000192356">
    <property type="component" value="Unassembled WGS sequence"/>
</dbReference>
<reference evidence="1 2" key="1">
    <citation type="journal article" date="2017" name="Environ. Microbiol.">
        <title>Decay of the glycolytic pathway and adaptation to intranuclear parasitism within Enterocytozoonidae microsporidia.</title>
        <authorList>
            <person name="Wiredu Boakye D."/>
            <person name="Jaroenlak P."/>
            <person name="Prachumwat A."/>
            <person name="Williams T.A."/>
            <person name="Bateman K.S."/>
            <person name="Itsathitphaisarn O."/>
            <person name="Sritunyalucksana K."/>
            <person name="Paszkiewicz K.H."/>
            <person name="Moore K.A."/>
            <person name="Stentiford G.D."/>
            <person name="Williams B.A."/>
        </authorList>
    </citation>
    <scope>NUCLEOTIDE SEQUENCE [LARGE SCALE GENOMIC DNA]</scope>
    <source>
        <strain evidence="1 2">GB1</strain>
    </source>
</reference>
<name>A0A1X0QB83_9MICR</name>
<evidence type="ECO:0000313" key="2">
    <source>
        <dbReference type="Proteomes" id="UP000192356"/>
    </source>
</evidence>
<keyword evidence="2" id="KW-1185">Reference proteome</keyword>
<organism evidence="1 2">
    <name type="scientific">Hepatospora eriocheir</name>
    <dbReference type="NCBI Taxonomy" id="1081669"/>
    <lineage>
        <taxon>Eukaryota</taxon>
        <taxon>Fungi</taxon>
        <taxon>Fungi incertae sedis</taxon>
        <taxon>Microsporidia</taxon>
        <taxon>Hepatosporidae</taxon>
        <taxon>Hepatospora</taxon>
    </lineage>
</organism>
<dbReference type="InterPro" id="IPR036397">
    <property type="entry name" value="RNaseH_sf"/>
</dbReference>
<comment type="caution">
    <text evidence="1">The sequence shown here is derived from an EMBL/GenBank/DDBJ whole genome shotgun (WGS) entry which is preliminary data.</text>
</comment>
<protein>
    <submittedName>
        <fullName evidence="1">TC1A</fullName>
    </submittedName>
</protein>
<dbReference type="EMBL" id="LVKB01000050">
    <property type="protein sequence ID" value="ORD96963.1"/>
    <property type="molecule type" value="Genomic_DNA"/>
</dbReference>
<sequence length="63" mass="7295">MVWGCISYSGVGRIVFIEETLNAAMYKQILIQNLRQSALEMGLEKFIFMQDNDPKHTSRFIPN</sequence>
<dbReference type="GO" id="GO:0003676">
    <property type="term" value="F:nucleic acid binding"/>
    <property type="evidence" value="ECO:0007669"/>
    <property type="project" value="InterPro"/>
</dbReference>
<evidence type="ECO:0000313" key="1">
    <source>
        <dbReference type="EMBL" id="ORD96963.1"/>
    </source>
</evidence>
<dbReference type="OrthoDB" id="2193919at2759"/>
<dbReference type="Gene3D" id="3.30.420.10">
    <property type="entry name" value="Ribonuclease H-like superfamily/Ribonuclease H"/>
    <property type="match status" value="1"/>
</dbReference>
<dbReference type="VEuPathDB" id="MicrosporidiaDB:A0H76_775"/>
<dbReference type="AlphaFoldDB" id="A0A1X0QB83"/>